<gene>
    <name evidence="2" type="ORF">KIMH_04780</name>
</gene>
<dbReference type="InterPro" id="IPR003425">
    <property type="entry name" value="CCB3/YggT"/>
</dbReference>
<reference evidence="2 3" key="1">
    <citation type="journal article" date="2023" name="Microbiol. Spectr.">
        <title>Symbiosis of Carpenter Bees with Uncharacterized Lactic Acid Bacteria Showing NAD Auxotrophy.</title>
        <authorList>
            <person name="Kawasaki S."/>
            <person name="Ozawa K."/>
            <person name="Mori T."/>
            <person name="Yamamoto A."/>
            <person name="Ito M."/>
            <person name="Ohkuma M."/>
            <person name="Sakamoto M."/>
            <person name="Matsutani M."/>
        </authorList>
    </citation>
    <scope>NUCLEOTIDE SEQUENCE [LARGE SCALE GENOMIC DNA]</scope>
    <source>
        <strain evidence="2 3">KimH</strain>
    </source>
</reference>
<evidence type="ECO:0000256" key="1">
    <source>
        <dbReference type="SAM" id="Phobius"/>
    </source>
</evidence>
<accession>A0ABM8BCH1</accession>
<dbReference type="Proteomes" id="UP001321748">
    <property type="component" value="Chromosome"/>
</dbReference>
<name>A0ABM8BCH1_9BIFI</name>
<keyword evidence="1" id="KW-0812">Transmembrane</keyword>
<keyword evidence="1" id="KW-0472">Membrane</keyword>
<dbReference type="Pfam" id="PF02325">
    <property type="entry name" value="CCB3_YggT"/>
    <property type="match status" value="1"/>
</dbReference>
<feature type="transmembrane region" description="Helical" evidence="1">
    <location>
        <begin position="73"/>
        <end position="96"/>
    </location>
</feature>
<proteinExistence type="predicted"/>
<keyword evidence="1" id="KW-1133">Transmembrane helix</keyword>
<keyword evidence="3" id="KW-1185">Reference proteome</keyword>
<evidence type="ECO:0000313" key="2">
    <source>
        <dbReference type="EMBL" id="BDR54367.1"/>
    </source>
</evidence>
<protein>
    <submittedName>
        <fullName evidence="2">Hemolysin</fullName>
    </submittedName>
</protein>
<dbReference type="RefSeq" id="WP_317643376.1">
    <property type="nucleotide sequence ID" value="NZ_AP026800.1"/>
</dbReference>
<sequence length="97" mass="11393">MLLGFVAYILNWLIDAYIFVLFVRMIIDWIMVLSPRWYPRGLVASIISIIYQLTEPPLCWLRRYIPPLPLGRIQLDVSFMALWFGLIVLQVVVNVLI</sequence>
<dbReference type="EMBL" id="AP026800">
    <property type="protein sequence ID" value="BDR54367.1"/>
    <property type="molecule type" value="Genomic_DNA"/>
</dbReference>
<organism evidence="2 3">
    <name type="scientific">Bombiscardovia apis</name>
    <dbReference type="NCBI Taxonomy" id="2932182"/>
    <lineage>
        <taxon>Bacteria</taxon>
        <taxon>Bacillati</taxon>
        <taxon>Actinomycetota</taxon>
        <taxon>Actinomycetes</taxon>
        <taxon>Bifidobacteriales</taxon>
        <taxon>Bifidobacteriaceae</taxon>
        <taxon>Bombiscardovia</taxon>
    </lineage>
</organism>
<evidence type="ECO:0000313" key="3">
    <source>
        <dbReference type="Proteomes" id="UP001321748"/>
    </source>
</evidence>
<feature type="transmembrane region" description="Helical" evidence="1">
    <location>
        <begin position="6"/>
        <end position="25"/>
    </location>
</feature>